<evidence type="ECO:0000259" key="4">
    <source>
        <dbReference type="Pfam" id="PF16220"/>
    </source>
</evidence>
<feature type="transmembrane region" description="Helical" evidence="2">
    <location>
        <begin position="148"/>
        <end position="170"/>
    </location>
</feature>
<dbReference type="Proteomes" id="UP000562027">
    <property type="component" value="Unassembled WGS sequence"/>
</dbReference>
<evidence type="ECO:0000313" key="6">
    <source>
        <dbReference type="Proteomes" id="UP000562027"/>
    </source>
</evidence>
<dbReference type="EMBL" id="JACHLP010000005">
    <property type="protein sequence ID" value="MBB4844413.1"/>
    <property type="molecule type" value="Genomic_DNA"/>
</dbReference>
<accession>A0A840LCK0</accession>
<evidence type="ECO:0000256" key="2">
    <source>
        <dbReference type="SAM" id="Phobius"/>
    </source>
</evidence>
<keyword evidence="2" id="KW-0472">Membrane</keyword>
<feature type="domain" description="FecR protein" evidence="3">
    <location>
        <begin position="178"/>
        <end position="275"/>
    </location>
</feature>
<dbReference type="InterPro" id="IPR032623">
    <property type="entry name" value="FecR_N"/>
</dbReference>
<dbReference type="PANTHER" id="PTHR30273:SF2">
    <property type="entry name" value="PROTEIN FECR"/>
    <property type="match status" value="1"/>
</dbReference>
<proteinExistence type="predicted"/>
<protein>
    <submittedName>
        <fullName evidence="5">Transmembrane sensor</fullName>
    </submittedName>
</protein>
<keyword evidence="2" id="KW-1133">Transmembrane helix</keyword>
<feature type="region of interest" description="Disordered" evidence="1">
    <location>
        <begin position="95"/>
        <end position="140"/>
    </location>
</feature>
<dbReference type="RefSeq" id="WP_184300669.1">
    <property type="nucleotide sequence ID" value="NZ_JACHLP010000005.1"/>
</dbReference>
<dbReference type="Pfam" id="PF04773">
    <property type="entry name" value="FecR"/>
    <property type="match status" value="1"/>
</dbReference>
<dbReference type="InterPro" id="IPR012373">
    <property type="entry name" value="Ferrdict_sens_TM"/>
</dbReference>
<evidence type="ECO:0000256" key="1">
    <source>
        <dbReference type="SAM" id="MobiDB-lite"/>
    </source>
</evidence>
<dbReference type="Pfam" id="PF16220">
    <property type="entry name" value="DUF4880"/>
    <property type="match status" value="1"/>
</dbReference>
<comment type="caution">
    <text evidence="5">The sequence shown here is derived from an EMBL/GenBank/DDBJ whole genome shotgun (WGS) entry which is preliminary data.</text>
</comment>
<evidence type="ECO:0000259" key="3">
    <source>
        <dbReference type="Pfam" id="PF04773"/>
    </source>
</evidence>
<dbReference type="GO" id="GO:0016989">
    <property type="term" value="F:sigma factor antagonist activity"/>
    <property type="evidence" value="ECO:0007669"/>
    <property type="project" value="TreeGrafter"/>
</dbReference>
<feature type="domain" description="FecR N-terminal" evidence="4">
    <location>
        <begin position="42"/>
        <end position="79"/>
    </location>
</feature>
<dbReference type="PANTHER" id="PTHR30273">
    <property type="entry name" value="PERIPLASMIC SIGNAL SENSOR AND SIGMA FACTOR ACTIVATOR FECR-RELATED"/>
    <property type="match status" value="1"/>
</dbReference>
<organism evidence="5 6">
    <name type="scientific">Roseateles oligotrophus</name>
    <dbReference type="NCBI Taxonomy" id="1769250"/>
    <lineage>
        <taxon>Bacteria</taxon>
        <taxon>Pseudomonadati</taxon>
        <taxon>Pseudomonadota</taxon>
        <taxon>Betaproteobacteria</taxon>
        <taxon>Burkholderiales</taxon>
        <taxon>Sphaerotilaceae</taxon>
        <taxon>Roseateles</taxon>
    </lineage>
</organism>
<dbReference type="AlphaFoldDB" id="A0A840LCK0"/>
<name>A0A840LCK0_9BURK</name>
<keyword evidence="6" id="KW-1185">Reference proteome</keyword>
<dbReference type="InterPro" id="IPR006860">
    <property type="entry name" value="FecR"/>
</dbReference>
<reference evidence="5 6" key="1">
    <citation type="submission" date="2020-08" db="EMBL/GenBank/DDBJ databases">
        <title>Functional genomics of gut bacteria from endangered species of beetles.</title>
        <authorList>
            <person name="Carlos-Shanley C."/>
        </authorList>
    </citation>
    <scope>NUCLEOTIDE SEQUENCE [LARGE SCALE GENOMIC DNA]</scope>
    <source>
        <strain evidence="5 6">S00239</strain>
    </source>
</reference>
<evidence type="ECO:0000313" key="5">
    <source>
        <dbReference type="EMBL" id="MBB4844413.1"/>
    </source>
</evidence>
<dbReference type="Gene3D" id="2.60.120.1440">
    <property type="match status" value="1"/>
</dbReference>
<dbReference type="Gene3D" id="3.55.50.30">
    <property type="match status" value="1"/>
</dbReference>
<keyword evidence="2 5" id="KW-0812">Transmembrane</keyword>
<sequence length="399" mass="43561">MIRTTAPTGSSCCSPSADASLDEVASRELEAFVRGQDPVDVAATDWHTRREQGLSAIEEAEFQAWRAAHPAHARAWAQVDDSIRLLRSMPAERVAHLRTPRRGSPPHQTERPPQASIDTPAIGQKRRTRNDPWRSPAPSARSWWPRGFGAGVAALCGVCTMAAGIAWYQWTQPTFANTYAAEQGQRLDVPLPDGSHLTLDADTHLEVSLYRNRREVRLAHGQAMFNVAPDTARPFDVLAGPARVTVVGTRFAVRYMRDGADAGTVNVAVEDGRVKVADATIDAREQSSRQLVELSAGQGVQVSLSGQMSQVSSISPAGIAPWRQGLVRFTNTPLSDAVHELERYHATRLVIRDPEVAALRIGGSYQIGRPDIFARVLPQILPVRLVARDDGSTEVVKAR</sequence>
<gene>
    <name evidence="5" type="ORF">HNP55_002949</name>
</gene>